<feature type="transmembrane region" description="Helical" evidence="1">
    <location>
        <begin position="307"/>
        <end position="327"/>
    </location>
</feature>
<feature type="transmembrane region" description="Helical" evidence="1">
    <location>
        <begin position="355"/>
        <end position="371"/>
    </location>
</feature>
<feature type="transmembrane region" description="Helical" evidence="1">
    <location>
        <begin position="143"/>
        <end position="160"/>
    </location>
</feature>
<dbReference type="GeneID" id="13301496"/>
<reference evidence="2 3" key="1">
    <citation type="journal article" date="2012" name="J. Bacteriol.">
        <title>Genome Sequencing of a Genetically-Tractable Pyrococcus furiosus Strain Reveals a Highly Dynamic Genome.</title>
        <authorList>
            <person name="Bridger S.L."/>
            <person name="Lancaster W.A."/>
            <person name="Poole F.L.II."/>
            <person name="Schut G.J."/>
            <person name="Adams M.W."/>
        </authorList>
    </citation>
    <scope>NUCLEOTIDE SEQUENCE [LARGE SCALE GENOMIC DNA]</scope>
    <source>
        <strain evidence="2 3">COM1</strain>
    </source>
</reference>
<dbReference type="PATRIC" id="fig|1185654.4.peg.752"/>
<accession>I6V0Y5</accession>
<dbReference type="AlphaFoldDB" id="I6V0Y5"/>
<feature type="transmembrane region" description="Helical" evidence="1">
    <location>
        <begin position="78"/>
        <end position="99"/>
    </location>
</feature>
<feature type="transmembrane region" description="Helical" evidence="1">
    <location>
        <begin position="40"/>
        <end position="57"/>
    </location>
</feature>
<organism evidence="3">
    <name type="scientific">Pyrococcus furiosus COM1</name>
    <dbReference type="NCBI Taxonomy" id="1185654"/>
    <lineage>
        <taxon>Archaea</taxon>
        <taxon>Methanobacteriati</taxon>
        <taxon>Methanobacteriota</taxon>
        <taxon>Thermococci</taxon>
        <taxon>Thermococcales</taxon>
        <taxon>Thermococcaceae</taxon>
        <taxon>Pyrococcus</taxon>
    </lineage>
</organism>
<feature type="transmembrane region" description="Helical" evidence="1">
    <location>
        <begin position="105"/>
        <end position="136"/>
    </location>
</feature>
<dbReference type="HOGENOM" id="CLU_726875_0_0_2"/>
<keyword evidence="1" id="KW-1133">Transmembrane helix</keyword>
<feature type="transmembrane region" description="Helical" evidence="1">
    <location>
        <begin position="12"/>
        <end position="34"/>
    </location>
</feature>
<dbReference type="Proteomes" id="UP000006216">
    <property type="component" value="Chromosome"/>
</dbReference>
<sequence>MKVRIVEILRYHILVSIKNYNYLAGMISLIPLTIFLKGKIIEDIIVFALLGAIPLLFSNSFDPKKTGVILKYRPDTDLIVLFVSVVINLPSILSCSYLYPGFLPSNIIVFAALSILPLSVSFKIKCIATILGLLAISGRKMTLIGYIILVIAYLVASVLKDRLIRVYLVRNIYISTLSFEIRGIAIILSIVFTLMAQHLRMQGVKFGCGVGAFKALLPLHIIVDKQKFYIIERIASTLVTICITAPMIWPLFLVGDSYVDSYIAYLHYLKPENYLRRLIKEILLFLISLIVPLTFYSLAILEREYLGTLYILFFMLAISRVVLSITLPSFERNSFLFLYLIILGAPFIIRKIIPMWVIPLLILISPLAYFVRIKLERVIRNV</sequence>
<dbReference type="RefSeq" id="WP_014835266.1">
    <property type="nucleotide sequence ID" value="NC_018092.1"/>
</dbReference>
<keyword evidence="1" id="KW-0812">Transmembrane</keyword>
<feature type="transmembrane region" description="Helical" evidence="1">
    <location>
        <begin position="203"/>
        <end position="222"/>
    </location>
</feature>
<evidence type="ECO:0000313" key="3">
    <source>
        <dbReference type="Proteomes" id="UP000006216"/>
    </source>
</evidence>
<evidence type="ECO:0000256" key="1">
    <source>
        <dbReference type="SAM" id="Phobius"/>
    </source>
</evidence>
<gene>
    <name evidence="2" type="ORF">PFC_03695</name>
</gene>
<feature type="transmembrane region" description="Helical" evidence="1">
    <location>
        <begin position="172"/>
        <end position="196"/>
    </location>
</feature>
<proteinExistence type="predicted"/>
<dbReference type="KEGG" id="pfi:PFC_03695"/>
<keyword evidence="1" id="KW-0472">Membrane</keyword>
<feature type="transmembrane region" description="Helical" evidence="1">
    <location>
        <begin position="282"/>
        <end position="301"/>
    </location>
</feature>
<feature type="transmembrane region" description="Helical" evidence="1">
    <location>
        <begin position="234"/>
        <end position="254"/>
    </location>
</feature>
<name>I6V0Y5_9EURY</name>
<evidence type="ECO:0000313" key="2">
    <source>
        <dbReference type="EMBL" id="AFN03688.1"/>
    </source>
</evidence>
<dbReference type="EMBL" id="CP003685">
    <property type="protein sequence ID" value="AFN03688.1"/>
    <property type="molecule type" value="Genomic_DNA"/>
</dbReference>
<protein>
    <submittedName>
        <fullName evidence="2">Uncharacterized protein</fullName>
    </submittedName>
</protein>
<feature type="transmembrane region" description="Helical" evidence="1">
    <location>
        <begin position="334"/>
        <end position="349"/>
    </location>
</feature>